<dbReference type="SMART" id="SM01419">
    <property type="entry name" value="Thiol-ester_cl"/>
    <property type="match status" value="1"/>
</dbReference>
<dbReference type="SUPFAM" id="SSF81296">
    <property type="entry name" value="E set domains"/>
    <property type="match status" value="1"/>
</dbReference>
<dbReference type="Gene3D" id="2.60.40.690">
    <property type="entry name" value="Alpha-macroglobulin, receptor-binding domain"/>
    <property type="match status" value="1"/>
</dbReference>
<dbReference type="Gene3D" id="2.60.40.10">
    <property type="entry name" value="Immunoglobulins"/>
    <property type="match status" value="2"/>
</dbReference>
<keyword evidence="4" id="KW-1015">Disulfide bond</keyword>
<dbReference type="Pfam" id="PF07703">
    <property type="entry name" value="A2M_BRD"/>
    <property type="match status" value="1"/>
</dbReference>
<organism evidence="9 10">
    <name type="scientific">Popillia japonica</name>
    <name type="common">Japanese beetle</name>
    <dbReference type="NCBI Taxonomy" id="7064"/>
    <lineage>
        <taxon>Eukaryota</taxon>
        <taxon>Metazoa</taxon>
        <taxon>Ecdysozoa</taxon>
        <taxon>Arthropoda</taxon>
        <taxon>Hexapoda</taxon>
        <taxon>Insecta</taxon>
        <taxon>Pterygota</taxon>
        <taxon>Neoptera</taxon>
        <taxon>Endopterygota</taxon>
        <taxon>Coleoptera</taxon>
        <taxon>Polyphaga</taxon>
        <taxon>Scarabaeiformia</taxon>
        <taxon>Scarabaeidae</taxon>
        <taxon>Rutelinae</taxon>
        <taxon>Popillia</taxon>
    </lineage>
</organism>
<dbReference type="EMBL" id="JASPKY010000099">
    <property type="protein sequence ID" value="KAK9737497.1"/>
    <property type="molecule type" value="Genomic_DNA"/>
</dbReference>
<dbReference type="Proteomes" id="UP001458880">
    <property type="component" value="Unassembled WGS sequence"/>
</dbReference>
<dbReference type="InterPro" id="IPR019742">
    <property type="entry name" value="MacrogloblnA2_CS"/>
</dbReference>
<dbReference type="InterPro" id="IPR036595">
    <property type="entry name" value="A-macroglobulin_rcpt-bd_sf"/>
</dbReference>
<feature type="domain" description="Alpha-2-macroglobulin bait region" evidence="6">
    <location>
        <begin position="447"/>
        <end position="614"/>
    </location>
</feature>
<dbReference type="SMART" id="SM01361">
    <property type="entry name" value="A2M_recep"/>
    <property type="match status" value="1"/>
</dbReference>
<dbReference type="Gene3D" id="1.50.10.20">
    <property type="match status" value="1"/>
</dbReference>
<dbReference type="PANTHER" id="PTHR11412:SF171">
    <property type="entry name" value="PREGNANCY ZONE PROTEIN-LIKE PROTEIN"/>
    <property type="match status" value="1"/>
</dbReference>
<dbReference type="Pfam" id="PF07678">
    <property type="entry name" value="TED_complement"/>
    <property type="match status" value="1"/>
</dbReference>
<dbReference type="SMART" id="SM01359">
    <property type="entry name" value="A2M_N_2"/>
    <property type="match status" value="1"/>
</dbReference>
<dbReference type="Pfam" id="PF00207">
    <property type="entry name" value="A2M"/>
    <property type="match status" value="1"/>
</dbReference>
<dbReference type="Gene3D" id="2.60.40.1930">
    <property type="match status" value="2"/>
</dbReference>
<dbReference type="SUPFAM" id="SSF48239">
    <property type="entry name" value="Terpenoid cyclases/Protein prenyltransferases"/>
    <property type="match status" value="1"/>
</dbReference>
<keyword evidence="10" id="KW-1185">Reference proteome</keyword>
<feature type="signal peptide" evidence="5">
    <location>
        <begin position="1"/>
        <end position="19"/>
    </location>
</feature>
<dbReference type="InterPro" id="IPR047565">
    <property type="entry name" value="Alpha-macroglob_thiol-ester_cl"/>
</dbReference>
<gene>
    <name evidence="9" type="ORF">QE152_g10665</name>
</gene>
<dbReference type="InterPro" id="IPR009048">
    <property type="entry name" value="A-macroglobulin_rcpt-bd"/>
</dbReference>
<dbReference type="SMART" id="SM01360">
    <property type="entry name" value="A2M"/>
    <property type="match status" value="1"/>
</dbReference>
<keyword evidence="5" id="KW-0732">Signal</keyword>
<evidence type="ECO:0000256" key="1">
    <source>
        <dbReference type="ARBA" id="ARBA00010952"/>
    </source>
</evidence>
<keyword evidence="3" id="KW-0722">Serine protease inhibitor</keyword>
<dbReference type="Gene3D" id="2.60.120.1540">
    <property type="match status" value="1"/>
</dbReference>
<comment type="similarity">
    <text evidence="1">Belongs to the protease inhibitor I39 (alpha-2-macroglobulin) family.</text>
</comment>
<dbReference type="Pfam" id="PF07677">
    <property type="entry name" value="A2M_recep"/>
    <property type="match status" value="1"/>
</dbReference>
<accession>A0AAW1LUD7</accession>
<evidence type="ECO:0000256" key="4">
    <source>
        <dbReference type="ARBA" id="ARBA00023157"/>
    </source>
</evidence>
<dbReference type="InterPro" id="IPR041555">
    <property type="entry name" value="MG3"/>
</dbReference>
<feature type="chain" id="PRO_5043732689" evidence="5">
    <location>
        <begin position="20"/>
        <end position="1593"/>
    </location>
</feature>
<dbReference type="Gene3D" id="2.20.130.20">
    <property type="match status" value="1"/>
</dbReference>
<evidence type="ECO:0000256" key="3">
    <source>
        <dbReference type="ARBA" id="ARBA00022900"/>
    </source>
</evidence>
<evidence type="ECO:0000313" key="10">
    <source>
        <dbReference type="Proteomes" id="UP001458880"/>
    </source>
</evidence>
<dbReference type="PROSITE" id="PS00477">
    <property type="entry name" value="ALPHA_2_MACROGLOBULIN"/>
    <property type="match status" value="1"/>
</dbReference>
<evidence type="ECO:0000313" key="9">
    <source>
        <dbReference type="EMBL" id="KAK9737497.1"/>
    </source>
</evidence>
<dbReference type="InterPro" id="IPR011626">
    <property type="entry name" value="Alpha-macroglobulin_TED"/>
</dbReference>
<dbReference type="InterPro" id="IPR013783">
    <property type="entry name" value="Ig-like_fold"/>
</dbReference>
<dbReference type="GO" id="GO:0005615">
    <property type="term" value="C:extracellular space"/>
    <property type="evidence" value="ECO:0007669"/>
    <property type="project" value="InterPro"/>
</dbReference>
<dbReference type="InterPro" id="IPR014756">
    <property type="entry name" value="Ig_E-set"/>
</dbReference>
<reference evidence="9 10" key="1">
    <citation type="journal article" date="2024" name="BMC Genomics">
        <title>De novo assembly and annotation of Popillia japonica's genome with initial clues to its potential as an invasive pest.</title>
        <authorList>
            <person name="Cucini C."/>
            <person name="Boschi S."/>
            <person name="Funari R."/>
            <person name="Cardaioli E."/>
            <person name="Iannotti N."/>
            <person name="Marturano G."/>
            <person name="Paoli F."/>
            <person name="Bruttini M."/>
            <person name="Carapelli A."/>
            <person name="Frati F."/>
            <person name="Nardi F."/>
        </authorList>
    </citation>
    <scope>NUCLEOTIDE SEQUENCE [LARGE SCALE GENOMIC DNA]</scope>
    <source>
        <strain evidence="9">DMR45628</strain>
    </source>
</reference>
<dbReference type="Pfam" id="PF17791">
    <property type="entry name" value="MG3"/>
    <property type="match status" value="1"/>
</dbReference>
<dbReference type="GO" id="GO:0004867">
    <property type="term" value="F:serine-type endopeptidase inhibitor activity"/>
    <property type="evidence" value="ECO:0007669"/>
    <property type="project" value="UniProtKB-KW"/>
</dbReference>
<dbReference type="InterPro" id="IPR001599">
    <property type="entry name" value="Macroglobln_a2"/>
</dbReference>
<evidence type="ECO:0000259" key="8">
    <source>
        <dbReference type="SMART" id="SM01361"/>
    </source>
</evidence>
<dbReference type="InterPro" id="IPR050473">
    <property type="entry name" value="A2M/Complement_sys"/>
</dbReference>
<evidence type="ECO:0000259" key="7">
    <source>
        <dbReference type="SMART" id="SM01360"/>
    </source>
</evidence>
<protein>
    <submittedName>
        <fullName evidence="9">Macroglobulin domain MG3</fullName>
    </submittedName>
</protein>
<proteinExistence type="inferred from homology"/>
<evidence type="ECO:0000256" key="2">
    <source>
        <dbReference type="ARBA" id="ARBA00022690"/>
    </source>
</evidence>
<keyword evidence="2" id="KW-0646">Protease inhibitor</keyword>
<dbReference type="InterPro" id="IPR002890">
    <property type="entry name" value="MG2"/>
</dbReference>
<dbReference type="PANTHER" id="PTHR11412">
    <property type="entry name" value="MACROGLOBULIN / COMPLEMENT"/>
    <property type="match status" value="1"/>
</dbReference>
<sequence length="1593" mass="181230">MKLLIFFTLIHFFCAYVLGEFLQSDNFKKKDPGFVFTYPTTILSGVETTACLNLYDTDLPTKALVTIKLNRQHYTTNINVTSDSSCFALKVPTLQQNYKVTANIDLQIQLNNSLNWFHADDLPFIHPNTHTTFIETDRNFYKMGDKVKIRFLILDHNLRPPNGYKIPTAVLYNPSGNTVAVWRNIPTELGLAQEEFQLAEDTTTGKWKIEVNGYIKAFHVKKYILPRFQVKVFAARIIYTGTKHFYFHVCAKYPYGEHVQGTALMKISYSVNSEIKELHKTKEVKTGCVKFRFTDDDFQFYDTIPERNIFITGSVTEKGTNVMEMETIKVRVVRQEYQLKFSDEHQYFQPGLPYKGKLKLSNIMIPLKNEVIQICCEFAVKKAWNIKHRDCKNFTVNNENVINFNILPLKENVVQLNLQALPMNRSNDIISAAVILKRWYSKSHNFIQIEKHHRSFPKCGSLLHYTISYSSEHLKESENVTFNYIVVSNQKILQSGHVNHVPRRQKINLHELKNVIGRVGKFVDSDTAIDKFGFKLSLDKNIYTNADLLIFYVSKDEIVAATSNINVEKCLPNNIKAKWSNNRLHPGETATLSLQTDENSLCSVSAIDKAISFMGSYKPLNVNMILKSFDQNEKRLFSYKRNCLSTSAIERPANIQTNPWDLRRKRQASSITSNNFITQEHSSHFDSYEVFKRNNIGVISNLRIISKPCEKGQSNPHFLIYKPNSLEYEVEDDHYGTSIRSYFPESWLWDLVLIGKGGNTILERELPDSITTWITNVMCVSPYNGIGLSQTLELISFKPFFLDIVAPYSVKKQEILHLSVLVHNYLNHSIPVSLTLEDNDGLELLLTENKTTIFCLKEDATESYTYRLKFNQLGHLNVTVSAVIDYSYPKTCGPDVIINRRDVVYKSILVESEGYTSEIVNSAILCTNDSLGSNNVSWDIKLPNDIVSGSIRSKIIVNSDLMGPTIQVCKNVVGSIRSKIIVNSDLMGPTIQNLEYLLNVPTGCGEQVMAMITPNLYVLKYLKSSNRLTKSLYQRTLRNMKIGYQRILDYVHSDGSFSAFGYHDPSGSMFLTSFVVRTLKQMKDYIHVDENVIRKAIAWIMKHQLENGCFDPGHHVFHELGGLSSGNGTTALTAYVLISLLESHADINETIRTNAKYCIRGLHQPDKYTLAISTYALYLVEWYSLANRNLEKLLELATKDGDLLWWSQPDLSPSINIEMTSYVLMSLLHRNSTQNLYHANSIVKWLHSKLSSRGGFTTTQDTSVALDALSRYASLIYNEQTQVNITASSQSQTEIITILKNDHMKMKQIDFEDIPAKIKIIANGEGCVLAQAVMTYNSYNFNSTEEFRLAVDVEPVSTIDKCSVAIISPCVAYTGPGHSNMAVLEVTMPSGYEPDRDSLFELANKDNTRVKKFEELANRVVLYFTELTNEPVCVPFNINENVFVENIINTTIKLYDYYKPELSVIKSYKVNTCESNVIAPIPALPGTILKNSTFFEGDEEPIPTRHKRRTTFLDRFYNTDIDLDLPDGLEGNMPVYVVPDKAIKTGNLTSRMQSSFRDYVDNNVSDLDKSTGLEGNMVGYAGFEIISTNVTYS</sequence>
<comment type="caution">
    <text evidence="9">The sequence shown here is derived from an EMBL/GenBank/DDBJ whole genome shotgun (WGS) entry which is preliminary data.</text>
</comment>
<dbReference type="Pfam" id="PF01835">
    <property type="entry name" value="MG2"/>
    <property type="match status" value="1"/>
</dbReference>
<feature type="domain" description="Alpha-macroglobulin receptor-binding" evidence="8">
    <location>
        <begin position="1379"/>
        <end position="1468"/>
    </location>
</feature>
<evidence type="ECO:0000259" key="6">
    <source>
        <dbReference type="SMART" id="SM01359"/>
    </source>
</evidence>
<feature type="domain" description="Alpha-2-macroglobulin" evidence="7">
    <location>
        <begin position="746"/>
        <end position="836"/>
    </location>
</feature>
<dbReference type="Gene3D" id="2.60.40.1940">
    <property type="match status" value="1"/>
</dbReference>
<dbReference type="InterPro" id="IPR011625">
    <property type="entry name" value="A2M_N_BRD"/>
</dbReference>
<evidence type="ECO:0000256" key="5">
    <source>
        <dbReference type="SAM" id="SignalP"/>
    </source>
</evidence>
<name>A0AAW1LUD7_POPJA</name>
<dbReference type="InterPro" id="IPR008930">
    <property type="entry name" value="Terpenoid_cyclase/PrenylTrfase"/>
</dbReference>
<dbReference type="SUPFAM" id="SSF49410">
    <property type="entry name" value="Alpha-macroglobulin receptor domain"/>
    <property type="match status" value="1"/>
</dbReference>